<dbReference type="GO" id="GO:0004386">
    <property type="term" value="F:helicase activity"/>
    <property type="evidence" value="ECO:0007669"/>
    <property type="project" value="UniProtKB-KW"/>
</dbReference>
<evidence type="ECO:0000259" key="7">
    <source>
        <dbReference type="PROSITE" id="PS51192"/>
    </source>
</evidence>
<keyword evidence="5" id="KW-0175">Coiled coil</keyword>
<dbReference type="PROSITE" id="PS51194">
    <property type="entry name" value="HELICASE_CTER"/>
    <property type="match status" value="1"/>
</dbReference>
<dbReference type="Pfam" id="PF00271">
    <property type="entry name" value="Helicase_C"/>
    <property type="match status" value="1"/>
</dbReference>
<dbReference type="InterPro" id="IPR014001">
    <property type="entry name" value="Helicase_ATP-bd"/>
</dbReference>
<dbReference type="Gene3D" id="1.20.272.40">
    <property type="match status" value="1"/>
</dbReference>
<feature type="coiled-coil region" evidence="5">
    <location>
        <begin position="179"/>
        <end position="213"/>
    </location>
</feature>
<comment type="caution">
    <text evidence="9">The sequence shown here is derived from an EMBL/GenBank/DDBJ whole genome shotgun (WGS) entry which is preliminary data.</text>
</comment>
<dbReference type="Gene3D" id="3.40.50.300">
    <property type="entry name" value="P-loop containing nucleotide triphosphate hydrolases"/>
    <property type="match status" value="2"/>
</dbReference>
<dbReference type="PANTHER" id="PTHR12131:SF1">
    <property type="entry name" value="ATP-DEPENDENT RNA HELICASE SUPV3L1, MITOCHONDRIAL-RELATED"/>
    <property type="match status" value="1"/>
</dbReference>
<evidence type="ECO:0000256" key="4">
    <source>
        <dbReference type="ARBA" id="ARBA00022840"/>
    </source>
</evidence>
<organism evidence="9 10">
    <name type="scientific">Bombella saccharophila</name>
    <dbReference type="NCBI Taxonomy" id="2967338"/>
    <lineage>
        <taxon>Bacteria</taxon>
        <taxon>Pseudomonadati</taxon>
        <taxon>Pseudomonadota</taxon>
        <taxon>Alphaproteobacteria</taxon>
        <taxon>Acetobacterales</taxon>
        <taxon>Acetobacteraceae</taxon>
        <taxon>Bombella</taxon>
    </lineage>
</organism>
<evidence type="ECO:0000256" key="3">
    <source>
        <dbReference type="ARBA" id="ARBA00022806"/>
    </source>
</evidence>
<feature type="region of interest" description="Disordered" evidence="6">
    <location>
        <begin position="780"/>
        <end position="830"/>
    </location>
</feature>
<proteinExistence type="predicted"/>
<evidence type="ECO:0000256" key="2">
    <source>
        <dbReference type="ARBA" id="ARBA00022801"/>
    </source>
</evidence>
<evidence type="ECO:0000256" key="6">
    <source>
        <dbReference type="SAM" id="MobiDB-lite"/>
    </source>
</evidence>
<dbReference type="InterPro" id="IPR001650">
    <property type="entry name" value="Helicase_C-like"/>
</dbReference>
<dbReference type="InterPro" id="IPR022192">
    <property type="entry name" value="SUV3_C"/>
</dbReference>
<dbReference type="InterPro" id="IPR055206">
    <property type="entry name" value="DEXQc_SUV3"/>
</dbReference>
<dbReference type="EMBL" id="JANIDW010000001">
    <property type="protein sequence ID" value="MCX5613841.1"/>
    <property type="molecule type" value="Genomic_DNA"/>
</dbReference>
<evidence type="ECO:0000313" key="9">
    <source>
        <dbReference type="EMBL" id="MCX5613841.1"/>
    </source>
</evidence>
<dbReference type="InterPro" id="IPR027417">
    <property type="entry name" value="P-loop_NTPase"/>
</dbReference>
<dbReference type="InterPro" id="IPR050699">
    <property type="entry name" value="RNA-DNA_Helicase"/>
</dbReference>
<name>A0ABT3WA40_9PROT</name>
<dbReference type="Gene3D" id="1.20.58.1080">
    <property type="match status" value="1"/>
</dbReference>
<reference evidence="9 10" key="1">
    <citation type="submission" date="2022-07" db="EMBL/GenBank/DDBJ databases">
        <title>Bombella genomes.</title>
        <authorList>
            <person name="Harer L."/>
            <person name="Styblova S."/>
            <person name="Ehrmann M."/>
        </authorList>
    </citation>
    <scope>NUCLEOTIDE SEQUENCE [LARGE SCALE GENOMIC DNA]</scope>
    <source>
        <strain evidence="9 10">TMW 2.2558</strain>
    </source>
</reference>
<dbReference type="Pfam" id="PF18147">
    <property type="entry name" value="Suv3_C_1"/>
    <property type="match status" value="1"/>
</dbReference>
<sequence>MTDASPPRDSAHTTPLSPAEFALTQAEEAFGTHLAITPRERAALLRQVARRLGADKTSINEAELLHALCQVRRRGWANSMMNHAHRSGAVWVRKADVLLAAERIHDPLIDEEGQAAVLESLLEERWRDMADTPLRVLDDVRADLADAGTYLSGAQIERLSHSIARAFGGVDLGFEDELILEEERRAREQEDIRAKAEARRARELQKIKDWEATLVGFEKLPALLHCSRREALRWIAEQRIPIAKRDQQPDGLEIFYFDPAELKKCRPLLNSWRRGTSQKRDEEYDDSPQARKGNAAIARVAALDRFAAHFRTARALNRRITLVTGPTNSGKSHTALEALAQAESGLALAPLRLLAHEFREAMLSRGVPASLTTGEERIIDPTARHLAATVEMCPFNNPVDVAIIDEAQMLSDPDRGAAWTAAIMGVPARHVFILGAADCIPLVKRIAELCNDPVDEIHLERKSPLRPAGTLALTDLRAGDALIAFSRRDVLDLRAELMAHNRRVAVIYGALSPEVRRAEAARFNRGEADILIATDAIGMGLNLSIRRVVFSTLRKYDGRQTRNLVSQEVKQIGGRAGRFGKHEEGLVCVLEGAGRPSFIRHMLEAPPEPMLELRPLVQPDADIVQAVAQEMESDSLYGVLTRIKRAVLRPDDPNYRLADMEQALEIAAALEGVDGLDLSTRWTYAMCPINTRDNGIPRLVEWAALHARGQSIFPPGTGRLPQASTAGREELERAEKRHRRLVTWRWLAMRFPDNYPELIVAERNAAILDEWIEHVLRTQSRMRETSRRHQGRRGEHHPKPHAGGRGHHKASHGKKSNLGSKKPHHKRKTH</sequence>
<dbReference type="PANTHER" id="PTHR12131">
    <property type="entry name" value="ATP-DEPENDENT RNA AND DNA HELICASE"/>
    <property type="match status" value="1"/>
</dbReference>
<dbReference type="Pfam" id="PF12513">
    <property type="entry name" value="SUV3_C"/>
    <property type="match status" value="1"/>
</dbReference>
<dbReference type="PROSITE" id="PS51192">
    <property type="entry name" value="HELICASE_ATP_BIND_1"/>
    <property type="match status" value="1"/>
</dbReference>
<keyword evidence="10" id="KW-1185">Reference proteome</keyword>
<evidence type="ECO:0000313" key="10">
    <source>
        <dbReference type="Proteomes" id="UP001165648"/>
    </source>
</evidence>
<evidence type="ECO:0000256" key="5">
    <source>
        <dbReference type="SAM" id="Coils"/>
    </source>
</evidence>
<keyword evidence="2" id="KW-0378">Hydrolase</keyword>
<evidence type="ECO:0000256" key="1">
    <source>
        <dbReference type="ARBA" id="ARBA00022741"/>
    </source>
</evidence>
<feature type="compositionally biased region" description="Basic residues" evidence="6">
    <location>
        <begin position="788"/>
        <end position="830"/>
    </location>
</feature>
<feature type="domain" description="Helicase ATP-binding" evidence="7">
    <location>
        <begin position="312"/>
        <end position="457"/>
    </location>
</feature>
<dbReference type="SUPFAM" id="SSF52540">
    <property type="entry name" value="P-loop containing nucleoside triphosphate hydrolases"/>
    <property type="match status" value="1"/>
</dbReference>
<dbReference type="RefSeq" id="WP_266106200.1">
    <property type="nucleotide sequence ID" value="NZ_JANIDW010000001.1"/>
</dbReference>
<protein>
    <submittedName>
        <fullName evidence="9">Helicase-related protein</fullName>
    </submittedName>
</protein>
<dbReference type="Pfam" id="PF22527">
    <property type="entry name" value="DEXQc_Suv3"/>
    <property type="match status" value="1"/>
</dbReference>
<accession>A0ABT3WA40</accession>
<keyword evidence="4" id="KW-0067">ATP-binding</keyword>
<dbReference type="Proteomes" id="UP001165648">
    <property type="component" value="Unassembled WGS sequence"/>
</dbReference>
<dbReference type="InterPro" id="IPR041082">
    <property type="entry name" value="Suv3_C_1"/>
</dbReference>
<dbReference type="CDD" id="cd18805">
    <property type="entry name" value="SF2_C_suv3"/>
    <property type="match status" value="1"/>
</dbReference>
<keyword evidence="1" id="KW-0547">Nucleotide-binding</keyword>
<feature type="domain" description="Helicase C-terminal" evidence="8">
    <location>
        <begin position="468"/>
        <end position="624"/>
    </location>
</feature>
<gene>
    <name evidence="9" type="ORF">NQF64_01060</name>
</gene>
<keyword evidence="3 9" id="KW-0347">Helicase</keyword>
<dbReference type="SMART" id="SM00490">
    <property type="entry name" value="HELICc"/>
    <property type="match status" value="1"/>
</dbReference>
<feature type="region of interest" description="Disordered" evidence="6">
    <location>
        <begin position="713"/>
        <end position="734"/>
    </location>
</feature>
<evidence type="ECO:0000259" key="8">
    <source>
        <dbReference type="PROSITE" id="PS51194"/>
    </source>
</evidence>